<reference evidence="1 2" key="1">
    <citation type="journal article" date="2018" name="Sci. Rep.">
        <title>Comparative analysis of the Pocillopora damicornis genome highlights role of immune system in coral evolution.</title>
        <authorList>
            <person name="Cunning R."/>
            <person name="Bay R.A."/>
            <person name="Gillette P."/>
            <person name="Baker A.C."/>
            <person name="Traylor-Knowles N."/>
        </authorList>
    </citation>
    <scope>NUCLEOTIDE SEQUENCE [LARGE SCALE GENOMIC DNA]</scope>
    <source>
        <strain evidence="1">RSMAS</strain>
        <tissue evidence="1">Whole animal</tissue>
    </source>
</reference>
<comment type="caution">
    <text evidence="1">The sequence shown here is derived from an EMBL/GenBank/DDBJ whole genome shotgun (WGS) entry which is preliminary data.</text>
</comment>
<dbReference type="EMBL" id="RCHS01001704">
    <property type="protein sequence ID" value="RMX52078.1"/>
    <property type="molecule type" value="Genomic_DNA"/>
</dbReference>
<sequence length="254" mass="28864">MEGTPYDLMTNIFRDLEDRRWPFEMMRNMWSENGKRSELKDTSFEAQEFAFNECSGTGDLLPVHGTGGQAPTKAEKNLAHESESIVVELCPSDKLIDHELQCRKERENAKRSELNDTSSEAQVFAFYGCSTAIRCQFMELNVHALWLDELDAHQCECQRLGETEDSQIPLVVEDIDGVFREIVRTHDNIETESEDNSTVSLLCEICDELRPSDKLMEHQEQCIQEREGVQGSGSASENGAIYLTSGSRDPIRIF</sequence>
<accession>A0A3M6UF79</accession>
<gene>
    <name evidence="1" type="ORF">pdam_00003746</name>
</gene>
<keyword evidence="2" id="KW-1185">Reference proteome</keyword>
<name>A0A3M6UF79_POCDA</name>
<dbReference type="AlphaFoldDB" id="A0A3M6UF79"/>
<organism evidence="1 2">
    <name type="scientific">Pocillopora damicornis</name>
    <name type="common">Cauliflower coral</name>
    <name type="synonym">Millepora damicornis</name>
    <dbReference type="NCBI Taxonomy" id="46731"/>
    <lineage>
        <taxon>Eukaryota</taxon>
        <taxon>Metazoa</taxon>
        <taxon>Cnidaria</taxon>
        <taxon>Anthozoa</taxon>
        <taxon>Hexacorallia</taxon>
        <taxon>Scleractinia</taxon>
        <taxon>Astrocoeniina</taxon>
        <taxon>Pocilloporidae</taxon>
        <taxon>Pocillopora</taxon>
    </lineage>
</organism>
<evidence type="ECO:0000313" key="2">
    <source>
        <dbReference type="Proteomes" id="UP000275408"/>
    </source>
</evidence>
<dbReference type="Proteomes" id="UP000275408">
    <property type="component" value="Unassembled WGS sequence"/>
</dbReference>
<evidence type="ECO:0008006" key="3">
    <source>
        <dbReference type="Google" id="ProtNLM"/>
    </source>
</evidence>
<proteinExistence type="predicted"/>
<evidence type="ECO:0000313" key="1">
    <source>
        <dbReference type="EMBL" id="RMX52078.1"/>
    </source>
</evidence>
<dbReference type="OrthoDB" id="193703at2759"/>
<protein>
    <recommendedName>
        <fullName evidence="3">TRAF-type domain-containing protein</fullName>
    </recommendedName>
</protein>